<accession>A0A7I9VMF8</accession>
<dbReference type="EMBL" id="BJTG01000005">
    <property type="protein sequence ID" value="GEJ57584.1"/>
    <property type="molecule type" value="Genomic_DNA"/>
</dbReference>
<sequence>MKRTRAVAIVLFAFLFGGSSAEVAVQAKRAIDRHLAAEEEGSAGELVAFELRGAGGELLARPRLLATPGRPAQLELRDPERPHLVRVALRVETTREASGDVSVEYELELPGQPLALGRVSVTPGVEQALDLGEGLAATLLTLPVPSAAFDAYLAAERQARLVAFRDRT</sequence>
<feature type="signal peptide" evidence="1">
    <location>
        <begin position="1"/>
        <end position="21"/>
    </location>
</feature>
<keyword evidence="3" id="KW-1185">Reference proteome</keyword>
<keyword evidence="1" id="KW-0732">Signal</keyword>
<evidence type="ECO:0000313" key="2">
    <source>
        <dbReference type="EMBL" id="GEJ57584.1"/>
    </source>
</evidence>
<evidence type="ECO:0000313" key="3">
    <source>
        <dbReference type="Proteomes" id="UP000503640"/>
    </source>
</evidence>
<name>A0A7I9VMF8_9BACT</name>
<evidence type="ECO:0000256" key="1">
    <source>
        <dbReference type="SAM" id="SignalP"/>
    </source>
</evidence>
<reference evidence="3" key="1">
    <citation type="journal article" date="2020" name="Appl. Environ. Microbiol.">
        <title>Diazotrophic Anaeromyxobacter Isolates from Soils.</title>
        <authorList>
            <person name="Masuda Y."/>
            <person name="Yamanaka H."/>
            <person name="Xu Z.X."/>
            <person name="Shiratori Y."/>
            <person name="Aono T."/>
            <person name="Amachi S."/>
            <person name="Senoo K."/>
            <person name="Itoh H."/>
        </authorList>
    </citation>
    <scope>NUCLEOTIDE SEQUENCE [LARGE SCALE GENOMIC DNA]</scope>
    <source>
        <strain evidence="3">R267</strain>
    </source>
</reference>
<feature type="chain" id="PRO_5029494681" evidence="1">
    <location>
        <begin position="22"/>
        <end position="168"/>
    </location>
</feature>
<organism evidence="2 3">
    <name type="scientific">Anaeromyxobacter diazotrophicus</name>
    <dbReference type="NCBI Taxonomy" id="2590199"/>
    <lineage>
        <taxon>Bacteria</taxon>
        <taxon>Pseudomonadati</taxon>
        <taxon>Myxococcota</taxon>
        <taxon>Myxococcia</taxon>
        <taxon>Myxococcales</taxon>
        <taxon>Cystobacterineae</taxon>
        <taxon>Anaeromyxobacteraceae</taxon>
        <taxon>Anaeromyxobacter</taxon>
    </lineage>
</organism>
<proteinExistence type="predicted"/>
<dbReference type="AlphaFoldDB" id="A0A7I9VMF8"/>
<gene>
    <name evidence="2" type="ORF">AMYX_23250</name>
</gene>
<protein>
    <submittedName>
        <fullName evidence="2">Uncharacterized protein</fullName>
    </submittedName>
</protein>
<comment type="caution">
    <text evidence="2">The sequence shown here is derived from an EMBL/GenBank/DDBJ whole genome shotgun (WGS) entry which is preliminary data.</text>
</comment>
<dbReference type="RefSeq" id="WP_176065311.1">
    <property type="nucleotide sequence ID" value="NZ_BJTG01000005.1"/>
</dbReference>
<dbReference type="Proteomes" id="UP000503640">
    <property type="component" value="Unassembled WGS sequence"/>
</dbReference>